<keyword evidence="2" id="KW-1185">Reference proteome</keyword>
<proteinExistence type="predicted"/>
<accession>A0ABX1GTH4</accession>
<dbReference type="RefSeq" id="WP_168552527.1">
    <property type="nucleotide sequence ID" value="NZ_JAAWWL010000002.1"/>
</dbReference>
<organism evidence="1 2">
    <name type="scientific">Croceivirga thetidis</name>
    <dbReference type="NCBI Taxonomy" id="2721623"/>
    <lineage>
        <taxon>Bacteria</taxon>
        <taxon>Pseudomonadati</taxon>
        <taxon>Bacteroidota</taxon>
        <taxon>Flavobacteriia</taxon>
        <taxon>Flavobacteriales</taxon>
        <taxon>Flavobacteriaceae</taxon>
        <taxon>Croceivirga</taxon>
    </lineage>
</organism>
<name>A0ABX1GTH4_9FLAO</name>
<protein>
    <submittedName>
        <fullName evidence="1">Uncharacterized protein</fullName>
    </submittedName>
</protein>
<evidence type="ECO:0000313" key="1">
    <source>
        <dbReference type="EMBL" id="NKI32316.1"/>
    </source>
</evidence>
<dbReference type="Proteomes" id="UP000718451">
    <property type="component" value="Unassembled WGS sequence"/>
</dbReference>
<comment type="caution">
    <text evidence="1">The sequence shown here is derived from an EMBL/GenBank/DDBJ whole genome shotgun (WGS) entry which is preliminary data.</text>
</comment>
<dbReference type="EMBL" id="JAAWWL010000002">
    <property type="protein sequence ID" value="NKI32316.1"/>
    <property type="molecule type" value="Genomic_DNA"/>
</dbReference>
<evidence type="ECO:0000313" key="2">
    <source>
        <dbReference type="Proteomes" id="UP000718451"/>
    </source>
</evidence>
<reference evidence="1 2" key="1">
    <citation type="submission" date="2020-04" db="EMBL/GenBank/DDBJ databases">
        <authorList>
            <person name="Yoon J."/>
        </authorList>
    </citation>
    <scope>NUCLEOTIDE SEQUENCE [LARGE SCALE GENOMIC DNA]</scope>
    <source>
        <strain evidence="1 2">DJ-13</strain>
    </source>
</reference>
<sequence>MKRFSPKISPKLTFVEAIKKPIPIKCAQIQEPFIVETMEGELQGKKGDWLMIGVNGEMYPCDKDIFEKTYDIQP</sequence>
<gene>
    <name evidence="1" type="ORF">HCU67_10210</name>
</gene>